<protein>
    <submittedName>
        <fullName evidence="3">Alpha/beta hydrolase</fullName>
    </submittedName>
</protein>
<dbReference type="OrthoDB" id="9794725at2"/>
<dbReference type="RefSeq" id="WP_129257881.1">
    <property type="nucleotide sequence ID" value="NZ_SDKC01000001.1"/>
</dbReference>
<dbReference type="Proteomes" id="UP000290106">
    <property type="component" value="Unassembled WGS sequence"/>
</dbReference>
<evidence type="ECO:0000256" key="1">
    <source>
        <dbReference type="ARBA" id="ARBA00022801"/>
    </source>
</evidence>
<dbReference type="InterPro" id="IPR049492">
    <property type="entry name" value="BD-FAE-like_dom"/>
</dbReference>
<dbReference type="GO" id="GO:0016787">
    <property type="term" value="F:hydrolase activity"/>
    <property type="evidence" value="ECO:0007669"/>
    <property type="project" value="UniProtKB-KW"/>
</dbReference>
<proteinExistence type="predicted"/>
<evidence type="ECO:0000259" key="2">
    <source>
        <dbReference type="Pfam" id="PF20434"/>
    </source>
</evidence>
<evidence type="ECO:0000313" key="3">
    <source>
        <dbReference type="EMBL" id="RXS75413.1"/>
    </source>
</evidence>
<feature type="domain" description="BD-FAE-like" evidence="2">
    <location>
        <begin position="34"/>
        <end position="220"/>
    </location>
</feature>
<dbReference type="PANTHER" id="PTHR48081">
    <property type="entry name" value="AB HYDROLASE SUPERFAMILY PROTEIN C4A8.06C"/>
    <property type="match status" value="1"/>
</dbReference>
<dbReference type="Pfam" id="PF20434">
    <property type="entry name" value="BD-FAE"/>
    <property type="match status" value="1"/>
</dbReference>
<dbReference type="InterPro" id="IPR050300">
    <property type="entry name" value="GDXG_lipolytic_enzyme"/>
</dbReference>
<comment type="caution">
    <text evidence="3">The sequence shown here is derived from an EMBL/GenBank/DDBJ whole genome shotgun (WGS) entry which is preliminary data.</text>
</comment>
<dbReference type="PANTHER" id="PTHR48081:SF6">
    <property type="entry name" value="PEPTIDASE S9 PROLYL OLIGOPEPTIDASE CATALYTIC DOMAIN-CONTAINING PROTEIN"/>
    <property type="match status" value="1"/>
</dbReference>
<dbReference type="SUPFAM" id="SSF53474">
    <property type="entry name" value="alpha/beta-Hydrolases"/>
    <property type="match status" value="1"/>
</dbReference>
<name>A0A4Q1RIA3_9FIRM</name>
<dbReference type="EMBL" id="SDKC01000001">
    <property type="protein sequence ID" value="RXS75413.1"/>
    <property type="molecule type" value="Genomic_DNA"/>
</dbReference>
<reference evidence="3 4" key="1">
    <citation type="submission" date="2019-01" db="EMBL/GenBank/DDBJ databases">
        <title>Blautia sp. nov. KGMB01111 isolated human feces.</title>
        <authorList>
            <person name="Park J.-E."/>
            <person name="Kim J.-S."/>
            <person name="Park S.-H."/>
        </authorList>
    </citation>
    <scope>NUCLEOTIDE SEQUENCE [LARGE SCALE GENOMIC DNA]</scope>
    <source>
        <strain evidence="3 4">KGMB01111</strain>
    </source>
</reference>
<dbReference type="AlphaFoldDB" id="A0A4Q1RIA3"/>
<keyword evidence="1 3" id="KW-0378">Hydrolase</keyword>
<sequence length="272" mass="30526">MICKKIDISVDSYQETATLYTYFLDNSPEMIPDRKRPLVLICPGGGYEMTSDREAEPVAIQYIAKGYQAAILRYSVKPAKYPLALLQLAKAVAHLREYADEYHIDTEKIVVQGFSAGGHLACSLGVFWKKPFLSETLGVSAEQIRPNGMILCYPVITSGEYAHRGSFEALLGEDAYDPKKRKEQSLELQVTKDTPPTFLWHTEPDDCVPVENSLFFFEALHKNKIPVEMHIYPAGGHGLSLANEETKRQDGSGIQPECQSWMELACGWMSRL</sequence>
<evidence type="ECO:0000313" key="4">
    <source>
        <dbReference type="Proteomes" id="UP000290106"/>
    </source>
</evidence>
<keyword evidence="4" id="KW-1185">Reference proteome</keyword>
<dbReference type="InterPro" id="IPR029058">
    <property type="entry name" value="AB_hydrolase_fold"/>
</dbReference>
<accession>A0A4Q1RIA3</accession>
<dbReference type="Gene3D" id="3.40.50.1820">
    <property type="entry name" value="alpha/beta hydrolase"/>
    <property type="match status" value="1"/>
</dbReference>
<gene>
    <name evidence="3" type="ORF">ETP43_09440</name>
</gene>
<organism evidence="3 4">
    <name type="scientific">Blautia faecicola</name>
    <dbReference type="NCBI Taxonomy" id="2509240"/>
    <lineage>
        <taxon>Bacteria</taxon>
        <taxon>Bacillati</taxon>
        <taxon>Bacillota</taxon>
        <taxon>Clostridia</taxon>
        <taxon>Lachnospirales</taxon>
        <taxon>Lachnospiraceae</taxon>
        <taxon>Blautia</taxon>
    </lineage>
</organism>